<evidence type="ECO:0000313" key="1">
    <source>
        <dbReference type="EMBL" id="GGI08419.1"/>
    </source>
</evidence>
<organism evidence="1 2">
    <name type="scientific">Isoptericola cucumis</name>
    <dbReference type="NCBI Taxonomy" id="1776856"/>
    <lineage>
        <taxon>Bacteria</taxon>
        <taxon>Bacillati</taxon>
        <taxon>Actinomycetota</taxon>
        <taxon>Actinomycetes</taxon>
        <taxon>Micrococcales</taxon>
        <taxon>Promicromonosporaceae</taxon>
        <taxon>Isoptericola</taxon>
    </lineage>
</organism>
<comment type="caution">
    <text evidence="1">The sequence shown here is derived from an EMBL/GenBank/DDBJ whole genome shotgun (WGS) entry which is preliminary data.</text>
</comment>
<dbReference type="EMBL" id="BMDG01000006">
    <property type="protein sequence ID" value="GGI08419.1"/>
    <property type="molecule type" value="Genomic_DNA"/>
</dbReference>
<sequence>MGVVVVLAVGAVATGAVVRFLDSLDDEAEPVRCAAELDGTSWYLSPEQAQNAALITGTAVQRGLPGRAATIGLATALQESRLENIDYGDRDSVGLFQQRPSQGWGTVAEIMDPVYSTGAFYDGLVEVPGYEDLEVTVAAQAVQRSGFPDAYAQHETRARAWASALTGHSPGALTCHLPDLEAEAGDETVDDRAAQVSALAARDLGMADGTVRAADDGTVHLDAAALGGETATWTVAHWAVATASATGAVEVRAGDLVWTRADPTWHEADGDPQPEGRVTVGLVTGE</sequence>
<accession>A0ABQ2B5S3</accession>
<dbReference type="RefSeq" id="WP_188523655.1">
    <property type="nucleotide sequence ID" value="NZ_BMDG01000006.1"/>
</dbReference>
<name>A0ABQ2B5S3_9MICO</name>
<evidence type="ECO:0008006" key="3">
    <source>
        <dbReference type="Google" id="ProtNLM"/>
    </source>
</evidence>
<keyword evidence="2" id="KW-1185">Reference proteome</keyword>
<dbReference type="Proteomes" id="UP000632535">
    <property type="component" value="Unassembled WGS sequence"/>
</dbReference>
<evidence type="ECO:0000313" key="2">
    <source>
        <dbReference type="Proteomes" id="UP000632535"/>
    </source>
</evidence>
<gene>
    <name evidence="1" type="ORF">GCM10007368_21070</name>
</gene>
<reference evidence="2" key="1">
    <citation type="journal article" date="2019" name="Int. J. Syst. Evol. Microbiol.">
        <title>The Global Catalogue of Microorganisms (GCM) 10K type strain sequencing project: providing services to taxonomists for standard genome sequencing and annotation.</title>
        <authorList>
            <consortium name="The Broad Institute Genomics Platform"/>
            <consortium name="The Broad Institute Genome Sequencing Center for Infectious Disease"/>
            <person name="Wu L."/>
            <person name="Ma J."/>
        </authorList>
    </citation>
    <scope>NUCLEOTIDE SEQUENCE [LARGE SCALE GENOMIC DNA]</scope>
    <source>
        <strain evidence="2">CCM 8653</strain>
    </source>
</reference>
<proteinExistence type="predicted"/>
<protein>
    <recommendedName>
        <fullName evidence="3">Heavy metal transporter</fullName>
    </recommendedName>
</protein>